<feature type="binding site" evidence="8">
    <location>
        <position position="137"/>
    </location>
    <ligand>
        <name>L-tryptophan</name>
        <dbReference type="ChEBI" id="CHEBI:57912"/>
    </ligand>
</feature>
<accession>A0A346DZ69</accession>
<dbReference type="GO" id="GO:0004830">
    <property type="term" value="F:tryptophan-tRNA ligase activity"/>
    <property type="evidence" value="ECO:0007669"/>
    <property type="project" value="UniProtKB-UniRule"/>
</dbReference>
<protein>
    <recommendedName>
        <fullName evidence="8">Tryptophan--tRNA ligase</fullName>
        <ecNumber evidence="8">6.1.1.2</ecNumber>
    </recommendedName>
    <alternativeName>
        <fullName evidence="8">Tryptophanyl-tRNA synthetase</fullName>
        <shortName evidence="8">TrpRS</shortName>
    </alternativeName>
</protein>
<evidence type="ECO:0000256" key="9">
    <source>
        <dbReference type="RuleBase" id="RU363036"/>
    </source>
</evidence>
<dbReference type="InterPro" id="IPR001412">
    <property type="entry name" value="aa-tRNA-synth_I_CS"/>
</dbReference>
<keyword evidence="11" id="KW-1185">Reference proteome</keyword>
<comment type="subunit">
    <text evidence="8">Homodimer.</text>
</comment>
<evidence type="ECO:0000256" key="2">
    <source>
        <dbReference type="ARBA" id="ARBA00022598"/>
    </source>
</evidence>
<evidence type="ECO:0000256" key="4">
    <source>
        <dbReference type="ARBA" id="ARBA00022840"/>
    </source>
</evidence>
<dbReference type="GO" id="GO:0005829">
    <property type="term" value="C:cytosol"/>
    <property type="evidence" value="ECO:0007669"/>
    <property type="project" value="TreeGrafter"/>
</dbReference>
<keyword evidence="4 8" id="KW-0067">ATP-binding</keyword>
<evidence type="ECO:0000313" key="10">
    <source>
        <dbReference type="EMBL" id="AXN02024.1"/>
    </source>
</evidence>
<dbReference type="EC" id="6.1.1.2" evidence="8"/>
<feature type="binding site" evidence="8">
    <location>
        <begin position="197"/>
        <end position="201"/>
    </location>
    <ligand>
        <name>ATP</name>
        <dbReference type="ChEBI" id="CHEBI:30616"/>
    </ligand>
</feature>
<gene>
    <name evidence="8" type="primary">trpS</name>
    <name evidence="10" type="ORF">C9I82_045</name>
</gene>
<dbReference type="EMBL" id="CP028374">
    <property type="protein sequence ID" value="AXN02024.1"/>
    <property type="molecule type" value="Genomic_DNA"/>
</dbReference>
<feature type="short sequence motif" description="'HIGH' region" evidence="8">
    <location>
        <begin position="14"/>
        <end position="22"/>
    </location>
</feature>
<dbReference type="GO" id="GO:0005524">
    <property type="term" value="F:ATP binding"/>
    <property type="evidence" value="ECO:0007669"/>
    <property type="project" value="UniProtKB-UniRule"/>
</dbReference>
<dbReference type="InterPro" id="IPR014729">
    <property type="entry name" value="Rossmann-like_a/b/a_fold"/>
</dbReference>
<sequence length="333" mass="38715">MIMNKLVVFSAIQPSGILTIGNYIGAIQQWIKMQDKYDCIYSIVDLHTITVKQDPFTLQKNILNTIAIYLACGIDPKKSIIFIQSHVPAHVQLSWILNCYVYFNELKRMTQFKKKKENKKSKLNNGLFTYPVLMASDILLYKTDIVPVGKDQKQHLELSCTLAKRFNNIYGDLFKIPKSYIIKNKSNILSLSNIEKKMSKSDTNKNSFISLLDKKEIIKIKIKKAITDSDNPPTIHYDPKYKKGISNLLIILSSMSEKNLFYLEKKFRGETYNSLKNEVIDILIKKLFILQEKYFYYINNYKYLMDIVHDGAEKAKIRANNTLKEIYNKIGFL</sequence>
<reference evidence="10 11" key="1">
    <citation type="submission" date="2018-03" db="EMBL/GenBank/DDBJ databases">
        <title>A parallel universe: an anciently diverged bacterial symbiosis in a Hawaiian planthopper (Hemiptera: Cixiidae) reveals rearranged nutritional responsibilities.</title>
        <authorList>
            <person name="Bennett G."/>
            <person name="Mao M."/>
        </authorList>
    </citation>
    <scope>NUCLEOTIDE SEQUENCE [LARGE SCALE GENOMIC DNA]</scope>
    <source>
        <strain evidence="10 11">OLIH</strain>
    </source>
</reference>
<dbReference type="KEGG" id="ppet:C9I82_045"/>
<dbReference type="NCBIfam" id="TIGR00233">
    <property type="entry name" value="trpS"/>
    <property type="match status" value="1"/>
</dbReference>
<evidence type="ECO:0000256" key="7">
    <source>
        <dbReference type="ARBA" id="ARBA00049929"/>
    </source>
</evidence>
<dbReference type="Gene3D" id="1.10.240.10">
    <property type="entry name" value="Tyrosyl-Transfer RNA Synthetase"/>
    <property type="match status" value="1"/>
</dbReference>
<evidence type="ECO:0000256" key="6">
    <source>
        <dbReference type="ARBA" id="ARBA00023146"/>
    </source>
</evidence>
<dbReference type="CDD" id="cd00806">
    <property type="entry name" value="TrpRS_core"/>
    <property type="match status" value="1"/>
</dbReference>
<evidence type="ECO:0000256" key="8">
    <source>
        <dbReference type="HAMAP-Rule" id="MF_00140"/>
    </source>
</evidence>
<feature type="binding site" evidence="8">
    <location>
        <position position="188"/>
    </location>
    <ligand>
        <name>ATP</name>
        <dbReference type="ChEBI" id="CHEBI:30616"/>
    </ligand>
</feature>
<dbReference type="HAMAP" id="MF_00140_B">
    <property type="entry name" value="Trp_tRNA_synth_B"/>
    <property type="match status" value="1"/>
</dbReference>
<comment type="function">
    <text evidence="8">Catalyzes the attachment of tryptophan to tRNA(Trp).</text>
</comment>
<dbReference type="InterPro" id="IPR050203">
    <property type="entry name" value="Trp-tRNA_synthetase"/>
</dbReference>
<dbReference type="Gene3D" id="3.40.50.620">
    <property type="entry name" value="HUPs"/>
    <property type="match status" value="1"/>
</dbReference>
<keyword evidence="2 8" id="KW-0436">Ligase</keyword>
<name>A0A346DZ69_9ENTR</name>
<dbReference type="Pfam" id="PF00579">
    <property type="entry name" value="tRNA-synt_1b"/>
    <property type="match status" value="1"/>
</dbReference>
<dbReference type="InterPro" id="IPR002306">
    <property type="entry name" value="Trp-tRNA-ligase"/>
</dbReference>
<evidence type="ECO:0000313" key="11">
    <source>
        <dbReference type="Proteomes" id="UP000256856"/>
    </source>
</evidence>
<feature type="short sequence motif" description="'KMSKS' region" evidence="8">
    <location>
        <begin position="197"/>
        <end position="201"/>
    </location>
</feature>
<comment type="similarity">
    <text evidence="1 8 9">Belongs to the class-I aminoacyl-tRNA synthetase family.</text>
</comment>
<dbReference type="InterPro" id="IPR002305">
    <property type="entry name" value="aa-tRNA-synth_Ic"/>
</dbReference>
<dbReference type="GO" id="GO:0006436">
    <property type="term" value="P:tryptophanyl-tRNA aminoacylation"/>
    <property type="evidence" value="ECO:0007669"/>
    <property type="project" value="UniProtKB-UniRule"/>
</dbReference>
<dbReference type="PRINTS" id="PR01039">
    <property type="entry name" value="TRNASYNTHTRP"/>
</dbReference>
<dbReference type="InterPro" id="IPR024109">
    <property type="entry name" value="Trp-tRNA-ligase_bac-type"/>
</dbReference>
<dbReference type="Proteomes" id="UP000256856">
    <property type="component" value="Chromosome"/>
</dbReference>
<keyword evidence="6 8" id="KW-0030">Aminoacyl-tRNA synthetase</keyword>
<feature type="binding site" evidence="8">
    <location>
        <begin position="21"/>
        <end position="22"/>
    </location>
    <ligand>
        <name>ATP</name>
        <dbReference type="ChEBI" id="CHEBI:30616"/>
    </ligand>
</feature>
<dbReference type="PANTHER" id="PTHR43766">
    <property type="entry name" value="TRYPTOPHAN--TRNA LIGASE, MITOCHONDRIAL"/>
    <property type="match status" value="1"/>
</dbReference>
<keyword evidence="3 8" id="KW-0547">Nucleotide-binding</keyword>
<evidence type="ECO:0000256" key="5">
    <source>
        <dbReference type="ARBA" id="ARBA00022917"/>
    </source>
</evidence>
<dbReference type="AlphaFoldDB" id="A0A346DZ69"/>
<comment type="catalytic activity">
    <reaction evidence="7 8">
        <text>tRNA(Trp) + L-tryptophan + ATP = L-tryptophyl-tRNA(Trp) + AMP + diphosphate + H(+)</text>
        <dbReference type="Rhea" id="RHEA:24080"/>
        <dbReference type="Rhea" id="RHEA-COMP:9671"/>
        <dbReference type="Rhea" id="RHEA-COMP:9705"/>
        <dbReference type="ChEBI" id="CHEBI:15378"/>
        <dbReference type="ChEBI" id="CHEBI:30616"/>
        <dbReference type="ChEBI" id="CHEBI:33019"/>
        <dbReference type="ChEBI" id="CHEBI:57912"/>
        <dbReference type="ChEBI" id="CHEBI:78442"/>
        <dbReference type="ChEBI" id="CHEBI:78535"/>
        <dbReference type="ChEBI" id="CHEBI:456215"/>
        <dbReference type="EC" id="6.1.1.2"/>
    </reaction>
</comment>
<evidence type="ECO:0000256" key="1">
    <source>
        <dbReference type="ARBA" id="ARBA00005594"/>
    </source>
</evidence>
<dbReference type="PROSITE" id="PS00178">
    <property type="entry name" value="AA_TRNA_LIGASE_I"/>
    <property type="match status" value="1"/>
</dbReference>
<dbReference type="FunFam" id="3.40.50.620:FF:000082">
    <property type="entry name" value="MSW1p Mitochondrial tryptophanyl-tRNA synthetase"/>
    <property type="match status" value="1"/>
</dbReference>
<dbReference type="PANTHER" id="PTHR43766:SF1">
    <property type="entry name" value="TRYPTOPHAN--TRNA LIGASE, MITOCHONDRIAL"/>
    <property type="match status" value="1"/>
</dbReference>
<keyword evidence="8" id="KW-0963">Cytoplasm</keyword>
<feature type="binding site" evidence="8">
    <location>
        <begin position="13"/>
        <end position="15"/>
    </location>
    <ligand>
        <name>ATP</name>
        <dbReference type="ChEBI" id="CHEBI:30616"/>
    </ligand>
</feature>
<evidence type="ECO:0000256" key="3">
    <source>
        <dbReference type="ARBA" id="ARBA00022741"/>
    </source>
</evidence>
<comment type="subcellular location">
    <subcellularLocation>
        <location evidence="8">Cytoplasm</location>
    </subcellularLocation>
</comment>
<organism evidence="10 11">
    <name type="scientific">Candidatus Purcelliella pentastirinorum</name>
    <dbReference type="NCBI Taxonomy" id="472834"/>
    <lineage>
        <taxon>Bacteria</taxon>
        <taxon>Pseudomonadati</taxon>
        <taxon>Pseudomonadota</taxon>
        <taxon>Gammaproteobacteria</taxon>
        <taxon>Enterobacterales</taxon>
        <taxon>Enterobacteriaceae</taxon>
        <taxon>Candidatus Purcelliella</taxon>
    </lineage>
</organism>
<dbReference type="SUPFAM" id="SSF52374">
    <property type="entry name" value="Nucleotidylyl transferase"/>
    <property type="match status" value="1"/>
</dbReference>
<feature type="binding site" evidence="8">
    <location>
        <begin position="149"/>
        <end position="151"/>
    </location>
    <ligand>
        <name>ATP</name>
        <dbReference type="ChEBI" id="CHEBI:30616"/>
    </ligand>
</feature>
<proteinExistence type="inferred from homology"/>
<keyword evidence="5 8" id="KW-0648">Protein biosynthesis</keyword>